<keyword evidence="1" id="KW-0175">Coiled coil</keyword>
<evidence type="ECO:0000256" key="2">
    <source>
        <dbReference type="SAM" id="SignalP"/>
    </source>
</evidence>
<gene>
    <name evidence="3" type="ORF">Hs30E_19080</name>
</gene>
<accession>A0A6A0BHY2</accession>
<keyword evidence="4" id="KW-1185">Reference proteome</keyword>
<dbReference type="EMBL" id="BLLI01000082">
    <property type="protein sequence ID" value="GFH43357.1"/>
    <property type="molecule type" value="Genomic_DNA"/>
</dbReference>
<feature type="coiled-coil region" evidence="1">
    <location>
        <begin position="213"/>
        <end position="240"/>
    </location>
</feature>
<dbReference type="Proteomes" id="UP000480303">
    <property type="component" value="Unassembled WGS sequence"/>
</dbReference>
<evidence type="ECO:0000313" key="3">
    <source>
        <dbReference type="EMBL" id="GFH43357.1"/>
    </source>
</evidence>
<feature type="chain" id="PRO_5038598096" description="Lipoprotein" evidence="2">
    <location>
        <begin position="23"/>
        <end position="338"/>
    </location>
</feature>
<feature type="signal peptide" evidence="2">
    <location>
        <begin position="1"/>
        <end position="22"/>
    </location>
</feature>
<feature type="coiled-coil region" evidence="1">
    <location>
        <begin position="281"/>
        <end position="315"/>
    </location>
</feature>
<sequence>MKKKLKILVSLISLSASFTLFACHQTVSDKTLPKTGKSVQSEKREPKIPTPSQEIVQIADKIDFTQKGRDIFYTAKPEILDAEAFNENAPINFDSRATLGYYQYSKIFVYNIQKPELEGIVEVTAAHEALHAVWEALTSSEREKIGKLLEENYEKVKTDELEALMADYEKSEPGERENELHSILGTTYGNLSPALEKYYTKYFKNRGKIVQMSDNYQAKFDELEKKSEELSNELTRLKAEIDIEMPQYDADLATMDSEIETFNYHADNYYYSNEADFYADRDILQQKVAELDARCDAINAKVADFNAKNEELNQIALRATELYDSINSRAGAPVGVSG</sequence>
<dbReference type="RefSeq" id="WP_172209793.1">
    <property type="nucleotide sequence ID" value="NZ_BLLI01000082.1"/>
</dbReference>
<reference evidence="3 4" key="1">
    <citation type="submission" date="2020-02" db="EMBL/GenBank/DDBJ databases">
        <title>Draft genome sequence of Lactococcus sp. Hs30E4-3.</title>
        <authorList>
            <person name="Noda S."/>
            <person name="Yuki M."/>
            <person name="Ohkuma M."/>
        </authorList>
    </citation>
    <scope>NUCLEOTIDE SEQUENCE [LARGE SCALE GENOMIC DNA]</scope>
    <source>
        <strain evidence="3 4">Hs30E4-3</strain>
    </source>
</reference>
<evidence type="ECO:0000256" key="1">
    <source>
        <dbReference type="SAM" id="Coils"/>
    </source>
</evidence>
<organism evidence="3 4">
    <name type="scientific">Pseudolactococcus hodotermopsidis</name>
    <dbReference type="NCBI Taxonomy" id="2709157"/>
    <lineage>
        <taxon>Bacteria</taxon>
        <taxon>Bacillati</taxon>
        <taxon>Bacillota</taxon>
        <taxon>Bacilli</taxon>
        <taxon>Lactobacillales</taxon>
        <taxon>Streptococcaceae</taxon>
        <taxon>Pseudolactococcus</taxon>
    </lineage>
</organism>
<dbReference type="PROSITE" id="PS51257">
    <property type="entry name" value="PROKAR_LIPOPROTEIN"/>
    <property type="match status" value="1"/>
</dbReference>
<name>A0A6A0BHY2_9LACT</name>
<proteinExistence type="predicted"/>
<keyword evidence="2" id="KW-0732">Signal</keyword>
<comment type="caution">
    <text evidence="3">The sequence shown here is derived from an EMBL/GenBank/DDBJ whole genome shotgun (WGS) entry which is preliminary data.</text>
</comment>
<evidence type="ECO:0000313" key="4">
    <source>
        <dbReference type="Proteomes" id="UP000480303"/>
    </source>
</evidence>
<evidence type="ECO:0008006" key="5">
    <source>
        <dbReference type="Google" id="ProtNLM"/>
    </source>
</evidence>
<dbReference type="AlphaFoldDB" id="A0A6A0BHY2"/>
<protein>
    <recommendedName>
        <fullName evidence="5">Lipoprotein</fullName>
    </recommendedName>
</protein>